<accession>A0ABD3TTJ7</accession>
<dbReference type="EMBL" id="JBJXBP010000003">
    <property type="protein sequence ID" value="KAL3839605.1"/>
    <property type="molecule type" value="Genomic_DNA"/>
</dbReference>
<dbReference type="AlphaFoldDB" id="A0ABD3TTJ7"/>
<sequence length="393" mass="44211">MEIKEAEKIVIAKPVAWRPGFSNSKSFSELLAGGAFNTFPPTTPVFSETSVAAIKLRPVEVAESNPTSNVVYKPIAKLVSKTTVSLLANLGSNVTSPRALDINEVDNLLPEPERKSNDILEKSENEKKSLLLFDNVDRLAYDGHNWRKYGQKQVKGSEYLRSYHKCTYPNCPVRKKVERTIDGQIAETIYKGDHNHSKPQPLKHTPSEGQVHNATRNEVKNPSYTNQREFDQSKFSRFAPPINNIPINSVSNSNNSLGPSEEFEEVSDALEAEGGDLKSRKRKVENQLLKADTVGEASYEPQIVVPNNTDSQMTKGDGFRWRKYGQKVVKGNPYPRSYYRCTSPKCNVRKYVERTSEDTAGTFITRYEGRHNHDMPIKGTTSEVLKTISKNKL</sequence>
<dbReference type="InterPro" id="IPR044810">
    <property type="entry name" value="WRKY_plant"/>
</dbReference>
<organism evidence="9 10">
    <name type="scientific">Penstemon smallii</name>
    <dbReference type="NCBI Taxonomy" id="265156"/>
    <lineage>
        <taxon>Eukaryota</taxon>
        <taxon>Viridiplantae</taxon>
        <taxon>Streptophyta</taxon>
        <taxon>Embryophyta</taxon>
        <taxon>Tracheophyta</taxon>
        <taxon>Spermatophyta</taxon>
        <taxon>Magnoliopsida</taxon>
        <taxon>eudicotyledons</taxon>
        <taxon>Gunneridae</taxon>
        <taxon>Pentapetalae</taxon>
        <taxon>asterids</taxon>
        <taxon>lamiids</taxon>
        <taxon>Lamiales</taxon>
        <taxon>Plantaginaceae</taxon>
        <taxon>Cheloneae</taxon>
        <taxon>Penstemon</taxon>
    </lineage>
</organism>
<feature type="domain" description="WRKY" evidence="8">
    <location>
        <begin position="135"/>
        <end position="199"/>
    </location>
</feature>
<dbReference type="FunFam" id="2.20.25.80:FF:000006">
    <property type="entry name" value="WRKY transcription factor"/>
    <property type="match status" value="2"/>
</dbReference>
<proteinExistence type="predicted"/>
<evidence type="ECO:0000256" key="2">
    <source>
        <dbReference type="ARBA" id="ARBA00022737"/>
    </source>
</evidence>
<keyword evidence="4" id="KW-0238">DNA-binding</keyword>
<keyword evidence="2" id="KW-0677">Repeat</keyword>
<feature type="region of interest" description="Disordered" evidence="7">
    <location>
        <begin position="192"/>
        <end position="226"/>
    </location>
</feature>
<feature type="compositionally biased region" description="Polar residues" evidence="7">
    <location>
        <begin position="207"/>
        <end position="226"/>
    </location>
</feature>
<dbReference type="GO" id="GO:0003677">
    <property type="term" value="F:DNA binding"/>
    <property type="evidence" value="ECO:0007669"/>
    <property type="project" value="UniProtKB-KW"/>
</dbReference>
<protein>
    <recommendedName>
        <fullName evidence="8">WRKY domain-containing protein</fullName>
    </recommendedName>
</protein>
<evidence type="ECO:0000313" key="10">
    <source>
        <dbReference type="Proteomes" id="UP001634393"/>
    </source>
</evidence>
<evidence type="ECO:0000256" key="1">
    <source>
        <dbReference type="ARBA" id="ARBA00004123"/>
    </source>
</evidence>
<dbReference type="InterPro" id="IPR036576">
    <property type="entry name" value="WRKY_dom_sf"/>
</dbReference>
<dbReference type="PROSITE" id="PS50811">
    <property type="entry name" value="WRKY"/>
    <property type="match status" value="2"/>
</dbReference>
<dbReference type="PANTHER" id="PTHR31221">
    <property type="entry name" value="WRKY TRANSCRIPTION FACTOR PROTEIN 1-RELATED"/>
    <property type="match status" value="1"/>
</dbReference>
<evidence type="ECO:0000256" key="3">
    <source>
        <dbReference type="ARBA" id="ARBA00023015"/>
    </source>
</evidence>
<gene>
    <name evidence="9" type="ORF">ACJIZ3_024196</name>
</gene>
<evidence type="ECO:0000256" key="7">
    <source>
        <dbReference type="SAM" id="MobiDB-lite"/>
    </source>
</evidence>
<dbReference type="SUPFAM" id="SSF118290">
    <property type="entry name" value="WRKY DNA-binding domain"/>
    <property type="match status" value="2"/>
</dbReference>
<feature type="region of interest" description="Disordered" evidence="7">
    <location>
        <begin position="244"/>
        <end position="263"/>
    </location>
</feature>
<dbReference type="InterPro" id="IPR003657">
    <property type="entry name" value="WRKY_dom"/>
</dbReference>
<dbReference type="SMART" id="SM00774">
    <property type="entry name" value="WRKY"/>
    <property type="match status" value="2"/>
</dbReference>
<comment type="caution">
    <text evidence="9">The sequence shown here is derived from an EMBL/GenBank/DDBJ whole genome shotgun (WGS) entry which is preliminary data.</text>
</comment>
<keyword evidence="5" id="KW-0804">Transcription</keyword>
<dbReference type="Gene3D" id="2.20.25.80">
    <property type="entry name" value="WRKY domain"/>
    <property type="match status" value="2"/>
</dbReference>
<evidence type="ECO:0000256" key="4">
    <source>
        <dbReference type="ARBA" id="ARBA00023125"/>
    </source>
</evidence>
<name>A0ABD3TTJ7_9LAMI</name>
<evidence type="ECO:0000256" key="5">
    <source>
        <dbReference type="ARBA" id="ARBA00023163"/>
    </source>
</evidence>
<dbReference type="Proteomes" id="UP001634393">
    <property type="component" value="Unassembled WGS sequence"/>
</dbReference>
<evidence type="ECO:0000259" key="8">
    <source>
        <dbReference type="PROSITE" id="PS50811"/>
    </source>
</evidence>
<keyword evidence="10" id="KW-1185">Reference proteome</keyword>
<evidence type="ECO:0000313" key="9">
    <source>
        <dbReference type="EMBL" id="KAL3839605.1"/>
    </source>
</evidence>
<dbReference type="GO" id="GO:0005634">
    <property type="term" value="C:nucleus"/>
    <property type="evidence" value="ECO:0007669"/>
    <property type="project" value="UniProtKB-SubCell"/>
</dbReference>
<dbReference type="Pfam" id="PF03106">
    <property type="entry name" value="WRKY"/>
    <property type="match status" value="2"/>
</dbReference>
<keyword evidence="6" id="KW-0539">Nucleus</keyword>
<reference evidence="9 10" key="1">
    <citation type="submission" date="2024-12" db="EMBL/GenBank/DDBJ databases">
        <title>The unique morphological basis and parallel evolutionary history of personate flowers in Penstemon.</title>
        <authorList>
            <person name="Depatie T.H."/>
            <person name="Wessinger C.A."/>
        </authorList>
    </citation>
    <scope>NUCLEOTIDE SEQUENCE [LARGE SCALE GENOMIC DNA]</scope>
    <source>
        <strain evidence="9">WTNN_2</strain>
        <tissue evidence="9">Leaf</tissue>
    </source>
</reference>
<feature type="domain" description="WRKY" evidence="8">
    <location>
        <begin position="317"/>
        <end position="376"/>
    </location>
</feature>
<feature type="compositionally biased region" description="Low complexity" evidence="7">
    <location>
        <begin position="244"/>
        <end position="256"/>
    </location>
</feature>
<comment type="subcellular location">
    <subcellularLocation>
        <location evidence="1">Nucleus</location>
    </subcellularLocation>
</comment>
<evidence type="ECO:0000256" key="6">
    <source>
        <dbReference type="ARBA" id="ARBA00023242"/>
    </source>
</evidence>
<keyword evidence="3" id="KW-0805">Transcription regulation</keyword>
<dbReference type="PANTHER" id="PTHR31221:SF90">
    <property type="entry name" value="WRKY TRANSCRIPTION FACTOR 44"/>
    <property type="match status" value="1"/>
</dbReference>